<keyword evidence="2" id="KW-1185">Reference proteome</keyword>
<dbReference type="Proteomes" id="UP000625316">
    <property type="component" value="Unassembled WGS sequence"/>
</dbReference>
<dbReference type="Gene3D" id="3.40.630.30">
    <property type="match status" value="1"/>
</dbReference>
<evidence type="ECO:0000313" key="1">
    <source>
        <dbReference type="EMBL" id="MBE9029393.1"/>
    </source>
</evidence>
<comment type="caution">
    <text evidence="1">The sequence shown here is derived from an EMBL/GenBank/DDBJ whole genome shotgun (WGS) entry which is preliminary data.</text>
</comment>
<organism evidence="1 2">
    <name type="scientific">Romeriopsis navalis LEGE 11480</name>
    <dbReference type="NCBI Taxonomy" id="2777977"/>
    <lineage>
        <taxon>Bacteria</taxon>
        <taxon>Bacillati</taxon>
        <taxon>Cyanobacteriota</taxon>
        <taxon>Cyanophyceae</taxon>
        <taxon>Leptolyngbyales</taxon>
        <taxon>Leptolyngbyaceae</taxon>
        <taxon>Romeriopsis</taxon>
        <taxon>Romeriopsis navalis</taxon>
    </lineage>
</organism>
<sequence length="49" mass="5697">MITIQVDRQKQAAAIRLYQQLGFEFIDRSNDNQIAQVFMEKQLCHGSVI</sequence>
<dbReference type="RefSeq" id="WP_264324212.1">
    <property type="nucleotide sequence ID" value="NZ_JADEXQ010000015.1"/>
</dbReference>
<evidence type="ECO:0008006" key="3">
    <source>
        <dbReference type="Google" id="ProtNLM"/>
    </source>
</evidence>
<protein>
    <recommendedName>
        <fullName evidence="3">Acetyltransferase</fullName>
    </recommendedName>
</protein>
<name>A0A928VKG8_9CYAN</name>
<gene>
    <name evidence="1" type="ORF">IQ266_06400</name>
</gene>
<dbReference type="AlphaFoldDB" id="A0A928VKG8"/>
<dbReference type="EMBL" id="JADEXQ010000015">
    <property type="protein sequence ID" value="MBE9029393.1"/>
    <property type="molecule type" value="Genomic_DNA"/>
</dbReference>
<accession>A0A928VKG8</accession>
<reference evidence="1" key="1">
    <citation type="submission" date="2020-10" db="EMBL/GenBank/DDBJ databases">
        <authorList>
            <person name="Castelo-Branco R."/>
            <person name="Eusebio N."/>
            <person name="Adriana R."/>
            <person name="Vieira A."/>
            <person name="Brugerolle De Fraissinette N."/>
            <person name="Rezende De Castro R."/>
            <person name="Schneider M.P."/>
            <person name="Vasconcelos V."/>
            <person name="Leao P.N."/>
        </authorList>
    </citation>
    <scope>NUCLEOTIDE SEQUENCE</scope>
    <source>
        <strain evidence="1">LEGE 11480</strain>
    </source>
</reference>
<evidence type="ECO:0000313" key="2">
    <source>
        <dbReference type="Proteomes" id="UP000625316"/>
    </source>
</evidence>
<proteinExistence type="predicted"/>